<keyword evidence="2" id="KW-1185">Reference proteome</keyword>
<dbReference type="AlphaFoldDB" id="A0A124JUG5"/>
<dbReference type="EMBL" id="LLZS01000007">
    <property type="protein sequence ID" value="KUR71208.1"/>
    <property type="molecule type" value="Genomic_DNA"/>
</dbReference>
<comment type="caution">
    <text evidence="1">The sequence shown here is derived from an EMBL/GenBank/DDBJ whole genome shotgun (WGS) entry which is preliminary data.</text>
</comment>
<proteinExistence type="predicted"/>
<evidence type="ECO:0000313" key="1">
    <source>
        <dbReference type="EMBL" id="KUR71208.1"/>
    </source>
</evidence>
<gene>
    <name evidence="1" type="ORF">AQZ52_11090</name>
</gene>
<reference evidence="1 2" key="1">
    <citation type="submission" date="2015-10" db="EMBL/GenBank/DDBJ databases">
        <title>Draft genome sequence of Novosphingobium fuchskuhlense DSM 25065 isolated from a surface water sample of the southwest basin of Lake Grosse Fuchskuhle.</title>
        <authorList>
            <person name="Ruckert C."/>
            <person name="Winkler A."/>
            <person name="Glaeser J."/>
            <person name="Grossart H.-P."/>
            <person name="Kalinowski J."/>
            <person name="Glaeser S."/>
        </authorList>
    </citation>
    <scope>NUCLEOTIDE SEQUENCE [LARGE SCALE GENOMIC DNA]</scope>
    <source>
        <strain evidence="1 2">FNE08-7</strain>
    </source>
</reference>
<name>A0A124JUG5_9SPHN</name>
<dbReference type="STRING" id="1117702.AQZ52_11090"/>
<evidence type="ECO:0000313" key="2">
    <source>
        <dbReference type="Proteomes" id="UP000058012"/>
    </source>
</evidence>
<dbReference type="OrthoDB" id="9256103at2"/>
<organism evidence="1 2">
    <name type="scientific">Novosphingobium fuchskuhlense</name>
    <dbReference type="NCBI Taxonomy" id="1117702"/>
    <lineage>
        <taxon>Bacteria</taxon>
        <taxon>Pseudomonadati</taxon>
        <taxon>Pseudomonadota</taxon>
        <taxon>Alphaproteobacteria</taxon>
        <taxon>Sphingomonadales</taxon>
        <taxon>Sphingomonadaceae</taxon>
        <taxon>Novosphingobium</taxon>
    </lineage>
</organism>
<protein>
    <submittedName>
        <fullName evidence="1">Uncharacterized protein</fullName>
    </submittedName>
</protein>
<accession>A0A124JUG5</accession>
<sequence>MGSLTRTAAACAAAAFQRHTFTAWQTLTGGQAHPVDTGKAEALVEAVANAARLCPHKATLFVLQRDELTGAQVLSVSAIKARKVWRKCPDSLITKQVSESYPAEITQVRMSAFAPWSFDVFADPVGRGAAGCVDIAASFASKHSEEAH</sequence>
<dbReference type="Proteomes" id="UP000058012">
    <property type="component" value="Unassembled WGS sequence"/>
</dbReference>
<dbReference type="RefSeq" id="WP_067910487.1">
    <property type="nucleotide sequence ID" value="NZ_KQ954245.1"/>
</dbReference>